<dbReference type="Pfam" id="PF00990">
    <property type="entry name" value="GGDEF"/>
    <property type="match status" value="1"/>
</dbReference>
<dbReference type="PROSITE" id="PS50113">
    <property type="entry name" value="PAC"/>
    <property type="match status" value="1"/>
</dbReference>
<feature type="transmembrane region" description="Helical" evidence="1">
    <location>
        <begin position="152"/>
        <end position="173"/>
    </location>
</feature>
<dbReference type="Proteomes" id="UP000321199">
    <property type="component" value="Chromosome"/>
</dbReference>
<dbReference type="AlphaFoldDB" id="A0A5B8RZE6"/>
<dbReference type="CDD" id="cd01948">
    <property type="entry name" value="EAL"/>
    <property type="match status" value="1"/>
</dbReference>
<dbReference type="FunFam" id="3.30.70.270:FF:000001">
    <property type="entry name" value="Diguanylate cyclase domain protein"/>
    <property type="match status" value="1"/>
</dbReference>
<sequence>MAAAPRARPQETHPLLRPIELRYLGGCAAAAAVCVLAALFPQWSEAWLEQRSALGVHLFTEVFSLAMMLGMAALAWNDIRQNHGHTANVVLFGWVLIAALDTMSLFSFEGMPGYSPAQGMTLTFFYHTLARTIEAVYLFYLALLLGFAGRRLLWLAAALVLAGALGLLGLGAPALPLLLYTPQMGAGMSATGLGLQLAGIALCLVSAVLFLRHWRQRPLLLSLQIAAACFVLALSRALFIGHFGTLDGADIAAWLLRASAYALLYGAWHQIGVAHPHQQLLQSQRTIARQTREILTAMAEMPVEVVLLDPALNYHYANPAHTRRTGMHRKELAGTSWLGQVPYEQRDLVLAHLRSALRGQHVHFDLREEAGGVVLLSLDARAAPRLAADGSVEGVLLTLVDNTEQENTRLMTRLSLQEAADLKAALDAHAIVAVSNAEGTITQVNDKFCEISGYRRDELIGHTYARIRSGMHPPSFDKEISQAVEAGQVWTGEICNRARDGSLFWTQTTIVPFTRSDGAPQQYITLRTDITERKASEQQAREMALYDELTGLPNRRLIVDHVQQACTSSSRSGSHSAVMLLDLDNFKEVNDTQGHDQGDELLRCVARRLQRNLRTVDMVARLGGDEFVILVNGLSSERHGAGEEALAIGEKVRAALERAFNLGARVVHTSASMGLSLFQGTGTTQDDILKRADMALYRAKARGRNQICLFDPSMQTEVEHRASLMSDLRMALSQGELQLHYQVIVDRNRQPIGYEALLRWQHPLRGEVPPLAFIEQAEQSGLILPIGTWVLQTACRQLAEWALEPAMRRRTVSVNISARQLRDPDFVGVVRSILDETGASAHLLCLELTESMFHEDMEQSIAKMQQLCARGVRFALDDFGTGYSSLGYLRRMPLDIIKIDKSFVDDILTDPNDAAIAQTIMALAGTLELRVIAEGIEAPEQFEWLRSRHCDGFQGYHFGRPVPAQDLQDAAQAL</sequence>
<keyword evidence="7" id="KW-1185">Reference proteome</keyword>
<feature type="transmembrane region" description="Helical" evidence="1">
    <location>
        <begin position="128"/>
        <end position="145"/>
    </location>
</feature>
<evidence type="ECO:0000259" key="4">
    <source>
        <dbReference type="PROSITE" id="PS50883"/>
    </source>
</evidence>
<dbReference type="NCBIfam" id="TIGR00229">
    <property type="entry name" value="sensory_box"/>
    <property type="match status" value="1"/>
</dbReference>
<dbReference type="SMART" id="SM00086">
    <property type="entry name" value="PAC"/>
    <property type="match status" value="2"/>
</dbReference>
<dbReference type="SMART" id="SM00267">
    <property type="entry name" value="GGDEF"/>
    <property type="match status" value="1"/>
</dbReference>
<keyword evidence="1" id="KW-0472">Membrane</keyword>
<name>A0A5B8RZE6_9BURK</name>
<feature type="transmembrane region" description="Helical" evidence="1">
    <location>
        <begin position="52"/>
        <end position="76"/>
    </location>
</feature>
<dbReference type="CDD" id="cd00130">
    <property type="entry name" value="PAS"/>
    <property type="match status" value="1"/>
</dbReference>
<dbReference type="InterPro" id="IPR035919">
    <property type="entry name" value="EAL_sf"/>
</dbReference>
<dbReference type="PANTHER" id="PTHR44757:SF2">
    <property type="entry name" value="BIOFILM ARCHITECTURE MAINTENANCE PROTEIN MBAA"/>
    <property type="match status" value="1"/>
</dbReference>
<dbReference type="Pfam" id="PF17159">
    <property type="entry name" value="MASE3"/>
    <property type="match status" value="1"/>
</dbReference>
<dbReference type="InterPro" id="IPR000014">
    <property type="entry name" value="PAS"/>
</dbReference>
<dbReference type="EMBL" id="CP042344">
    <property type="protein sequence ID" value="QEA14214.1"/>
    <property type="molecule type" value="Genomic_DNA"/>
</dbReference>
<dbReference type="OrthoDB" id="9813903at2"/>
<feature type="transmembrane region" description="Helical" evidence="1">
    <location>
        <begin position="88"/>
        <end position="108"/>
    </location>
</feature>
<evidence type="ECO:0000259" key="5">
    <source>
        <dbReference type="PROSITE" id="PS50887"/>
    </source>
</evidence>
<dbReference type="SUPFAM" id="SSF55785">
    <property type="entry name" value="PYP-like sensor domain (PAS domain)"/>
    <property type="match status" value="2"/>
</dbReference>
<dbReference type="InterPro" id="IPR000700">
    <property type="entry name" value="PAS-assoc_C"/>
</dbReference>
<evidence type="ECO:0000313" key="7">
    <source>
        <dbReference type="Proteomes" id="UP000321199"/>
    </source>
</evidence>
<dbReference type="GO" id="GO:0003824">
    <property type="term" value="F:catalytic activity"/>
    <property type="evidence" value="ECO:0007669"/>
    <property type="project" value="UniProtKB-ARBA"/>
</dbReference>
<dbReference type="InterPro" id="IPR001610">
    <property type="entry name" value="PAC"/>
</dbReference>
<feature type="transmembrane region" description="Helical" evidence="1">
    <location>
        <begin position="21"/>
        <end position="40"/>
    </location>
</feature>
<feature type="transmembrane region" description="Helical" evidence="1">
    <location>
        <begin position="193"/>
        <end position="211"/>
    </location>
</feature>
<dbReference type="Pfam" id="PF13426">
    <property type="entry name" value="PAS_9"/>
    <property type="match status" value="1"/>
</dbReference>
<dbReference type="InterPro" id="IPR029787">
    <property type="entry name" value="Nucleotide_cyclase"/>
</dbReference>
<dbReference type="CDD" id="cd01949">
    <property type="entry name" value="GGDEF"/>
    <property type="match status" value="1"/>
</dbReference>
<dbReference type="InterPro" id="IPR001633">
    <property type="entry name" value="EAL_dom"/>
</dbReference>
<feature type="domain" description="EAL" evidence="4">
    <location>
        <begin position="721"/>
        <end position="974"/>
    </location>
</feature>
<organism evidence="6 7">
    <name type="scientific">Comamonas flocculans</name>
    <dbReference type="NCBI Taxonomy" id="2597701"/>
    <lineage>
        <taxon>Bacteria</taxon>
        <taxon>Pseudomonadati</taxon>
        <taxon>Pseudomonadota</taxon>
        <taxon>Betaproteobacteria</taxon>
        <taxon>Burkholderiales</taxon>
        <taxon>Comamonadaceae</taxon>
        <taxon>Comamonas</taxon>
    </lineage>
</organism>
<evidence type="ECO:0000259" key="2">
    <source>
        <dbReference type="PROSITE" id="PS50112"/>
    </source>
</evidence>
<dbReference type="PROSITE" id="PS50883">
    <property type="entry name" value="EAL"/>
    <property type="match status" value="1"/>
</dbReference>
<dbReference type="Pfam" id="PF00563">
    <property type="entry name" value="EAL"/>
    <property type="match status" value="1"/>
</dbReference>
<dbReference type="PANTHER" id="PTHR44757">
    <property type="entry name" value="DIGUANYLATE CYCLASE DGCP"/>
    <property type="match status" value="1"/>
</dbReference>
<dbReference type="InterPro" id="IPR035965">
    <property type="entry name" value="PAS-like_dom_sf"/>
</dbReference>
<dbReference type="Gene3D" id="3.30.450.20">
    <property type="entry name" value="PAS domain"/>
    <property type="match status" value="2"/>
</dbReference>
<accession>A0A5B8RZE6</accession>
<reference evidence="6 7" key="1">
    <citation type="submission" date="2019-07" db="EMBL/GenBank/DDBJ databases">
        <title>Complete genome sequence of Comamonas sp. NLF 7-7 isolated from livestock.</title>
        <authorList>
            <person name="Kim D.H."/>
            <person name="Kim J.G."/>
        </authorList>
    </citation>
    <scope>NUCLEOTIDE SEQUENCE [LARGE SCALE GENOMIC DNA]</scope>
    <source>
        <strain evidence="6 7">NLF 7-7</strain>
    </source>
</reference>
<gene>
    <name evidence="6" type="ORF">FOZ74_14915</name>
</gene>
<feature type="domain" description="PAS" evidence="2">
    <location>
        <begin position="418"/>
        <end position="473"/>
    </location>
</feature>
<keyword evidence="1" id="KW-0812">Transmembrane</keyword>
<dbReference type="InterPro" id="IPR043128">
    <property type="entry name" value="Rev_trsase/Diguanyl_cyclase"/>
</dbReference>
<dbReference type="PROSITE" id="PS50112">
    <property type="entry name" value="PAS"/>
    <property type="match status" value="1"/>
</dbReference>
<dbReference type="Gene3D" id="3.20.20.450">
    <property type="entry name" value="EAL domain"/>
    <property type="match status" value="1"/>
</dbReference>
<dbReference type="InterPro" id="IPR013656">
    <property type="entry name" value="PAS_4"/>
</dbReference>
<dbReference type="InterPro" id="IPR052155">
    <property type="entry name" value="Biofilm_reg_signaling"/>
</dbReference>
<dbReference type="SUPFAM" id="SSF141868">
    <property type="entry name" value="EAL domain-like"/>
    <property type="match status" value="1"/>
</dbReference>
<feature type="domain" description="GGDEF" evidence="5">
    <location>
        <begin position="574"/>
        <end position="712"/>
    </location>
</feature>
<dbReference type="Gene3D" id="3.30.70.270">
    <property type="match status" value="1"/>
</dbReference>
<dbReference type="KEGG" id="cof:FOZ74_14915"/>
<feature type="domain" description="PAC" evidence="3">
    <location>
        <begin position="490"/>
        <end position="542"/>
    </location>
</feature>
<dbReference type="SMART" id="SM00091">
    <property type="entry name" value="PAS"/>
    <property type="match status" value="2"/>
</dbReference>
<keyword evidence="1" id="KW-1133">Transmembrane helix</keyword>
<proteinExistence type="predicted"/>
<dbReference type="NCBIfam" id="TIGR00254">
    <property type="entry name" value="GGDEF"/>
    <property type="match status" value="1"/>
</dbReference>
<dbReference type="PROSITE" id="PS50887">
    <property type="entry name" value="GGDEF"/>
    <property type="match status" value="1"/>
</dbReference>
<protein>
    <submittedName>
        <fullName evidence="6">EAL domain-containing protein</fullName>
    </submittedName>
</protein>
<dbReference type="SUPFAM" id="SSF55073">
    <property type="entry name" value="Nucleotide cyclase"/>
    <property type="match status" value="1"/>
</dbReference>
<dbReference type="Pfam" id="PF08448">
    <property type="entry name" value="PAS_4"/>
    <property type="match status" value="1"/>
</dbReference>
<evidence type="ECO:0000256" key="1">
    <source>
        <dbReference type="SAM" id="Phobius"/>
    </source>
</evidence>
<evidence type="ECO:0000313" key="6">
    <source>
        <dbReference type="EMBL" id="QEA14214.1"/>
    </source>
</evidence>
<feature type="transmembrane region" description="Helical" evidence="1">
    <location>
        <begin position="218"/>
        <end position="239"/>
    </location>
</feature>
<dbReference type="InterPro" id="IPR000160">
    <property type="entry name" value="GGDEF_dom"/>
</dbReference>
<dbReference type="InterPro" id="IPR033425">
    <property type="entry name" value="MASE3"/>
</dbReference>
<dbReference type="SMART" id="SM00052">
    <property type="entry name" value="EAL"/>
    <property type="match status" value="1"/>
</dbReference>
<evidence type="ECO:0000259" key="3">
    <source>
        <dbReference type="PROSITE" id="PS50113"/>
    </source>
</evidence>